<feature type="region of interest" description="Disordered" evidence="1">
    <location>
        <begin position="1"/>
        <end position="57"/>
    </location>
</feature>
<dbReference type="EMBL" id="CAJOBJ010093448">
    <property type="protein sequence ID" value="CAF4553483.1"/>
    <property type="molecule type" value="Genomic_DNA"/>
</dbReference>
<evidence type="ECO:0000256" key="1">
    <source>
        <dbReference type="SAM" id="MobiDB-lite"/>
    </source>
</evidence>
<accession>A0A8S2YLU4</accession>
<evidence type="ECO:0000313" key="2">
    <source>
        <dbReference type="EMBL" id="CAF4553483.1"/>
    </source>
</evidence>
<feature type="non-terminal residue" evidence="2">
    <location>
        <position position="1"/>
    </location>
</feature>
<gene>
    <name evidence="2" type="ORF">GIL414_LOCUS36936</name>
</gene>
<proteinExistence type="predicted"/>
<name>A0A8S2YLU4_9BILA</name>
<organism evidence="2 3">
    <name type="scientific">Rotaria magnacalcarata</name>
    <dbReference type="NCBI Taxonomy" id="392030"/>
    <lineage>
        <taxon>Eukaryota</taxon>
        <taxon>Metazoa</taxon>
        <taxon>Spiralia</taxon>
        <taxon>Gnathifera</taxon>
        <taxon>Rotifera</taxon>
        <taxon>Eurotatoria</taxon>
        <taxon>Bdelloidea</taxon>
        <taxon>Philodinida</taxon>
        <taxon>Philodinidae</taxon>
        <taxon>Rotaria</taxon>
    </lineage>
</organism>
<comment type="caution">
    <text evidence="2">The sequence shown here is derived from an EMBL/GenBank/DDBJ whole genome shotgun (WGS) entry which is preliminary data.</text>
</comment>
<feature type="compositionally biased region" description="Pro residues" evidence="1">
    <location>
        <begin position="34"/>
        <end position="57"/>
    </location>
</feature>
<evidence type="ECO:0000313" key="3">
    <source>
        <dbReference type="Proteomes" id="UP000681720"/>
    </source>
</evidence>
<feature type="compositionally biased region" description="Pro residues" evidence="1">
    <location>
        <begin position="8"/>
        <end position="23"/>
    </location>
</feature>
<dbReference type="Proteomes" id="UP000681720">
    <property type="component" value="Unassembled WGS sequence"/>
</dbReference>
<sequence>FFTVLQQPPNPFHLPPPNMPPAPTSMSHHSSRPTLPPFPGPPPPPGSNGPLPPWTVR</sequence>
<protein>
    <submittedName>
        <fullName evidence="2">Uncharacterized protein</fullName>
    </submittedName>
</protein>
<reference evidence="2" key="1">
    <citation type="submission" date="2021-02" db="EMBL/GenBank/DDBJ databases">
        <authorList>
            <person name="Nowell W R."/>
        </authorList>
    </citation>
    <scope>NUCLEOTIDE SEQUENCE</scope>
</reference>
<dbReference type="AlphaFoldDB" id="A0A8S2YLU4"/>